<evidence type="ECO:0000313" key="4">
    <source>
        <dbReference type="Proteomes" id="UP000230750"/>
    </source>
</evidence>
<dbReference type="InterPro" id="IPR012337">
    <property type="entry name" value="RNaseH-like_sf"/>
</dbReference>
<dbReference type="OrthoDB" id="2499658at2759"/>
<evidence type="ECO:0000259" key="2">
    <source>
        <dbReference type="PROSITE" id="PS50994"/>
    </source>
</evidence>
<dbReference type="InterPro" id="IPR001584">
    <property type="entry name" value="Integrase_cat-core"/>
</dbReference>
<dbReference type="Pfam" id="PF00665">
    <property type="entry name" value="rve"/>
    <property type="match status" value="1"/>
</dbReference>
<dbReference type="PANTHER" id="PTHR37984:SF7">
    <property type="entry name" value="INTEGRASE CATALYTIC DOMAIN-CONTAINING PROTEIN"/>
    <property type="match status" value="1"/>
</dbReference>
<dbReference type="EMBL" id="MRZV01000369">
    <property type="protein sequence ID" value="PIK51510.1"/>
    <property type="molecule type" value="Genomic_DNA"/>
</dbReference>
<dbReference type="InterPro" id="IPR041588">
    <property type="entry name" value="Integrase_H2C2"/>
</dbReference>
<feature type="compositionally biased region" description="Acidic residues" evidence="1">
    <location>
        <begin position="525"/>
        <end position="535"/>
    </location>
</feature>
<dbReference type="Gene3D" id="1.10.340.70">
    <property type="match status" value="1"/>
</dbReference>
<feature type="region of interest" description="Disordered" evidence="1">
    <location>
        <begin position="408"/>
        <end position="537"/>
    </location>
</feature>
<organism evidence="3 4">
    <name type="scientific">Stichopus japonicus</name>
    <name type="common">Sea cucumber</name>
    <dbReference type="NCBI Taxonomy" id="307972"/>
    <lineage>
        <taxon>Eukaryota</taxon>
        <taxon>Metazoa</taxon>
        <taxon>Echinodermata</taxon>
        <taxon>Eleutherozoa</taxon>
        <taxon>Echinozoa</taxon>
        <taxon>Holothuroidea</taxon>
        <taxon>Aspidochirotacea</taxon>
        <taxon>Aspidochirotida</taxon>
        <taxon>Stichopodidae</taxon>
        <taxon>Apostichopus</taxon>
    </lineage>
</organism>
<dbReference type="PROSITE" id="PS50994">
    <property type="entry name" value="INTEGRASE"/>
    <property type="match status" value="1"/>
</dbReference>
<dbReference type="Gene3D" id="3.30.420.10">
    <property type="entry name" value="Ribonuclease H-like superfamily/Ribonuclease H"/>
    <property type="match status" value="1"/>
</dbReference>
<dbReference type="InterPro" id="IPR036397">
    <property type="entry name" value="RNaseH_sf"/>
</dbReference>
<evidence type="ECO:0000313" key="3">
    <source>
        <dbReference type="EMBL" id="PIK51510.1"/>
    </source>
</evidence>
<dbReference type="InterPro" id="IPR050951">
    <property type="entry name" value="Retrovirus_Pol_polyprotein"/>
</dbReference>
<keyword evidence="4" id="KW-1185">Reference proteome</keyword>
<proteinExistence type="predicted"/>
<dbReference type="SUPFAM" id="SSF53098">
    <property type="entry name" value="Ribonuclease H-like"/>
    <property type="match status" value="1"/>
</dbReference>
<feature type="compositionally biased region" description="Basic and acidic residues" evidence="1">
    <location>
        <begin position="474"/>
        <end position="483"/>
    </location>
</feature>
<gene>
    <name evidence="3" type="ORF">BSL78_11615</name>
</gene>
<dbReference type="FunFam" id="1.10.340.70:FF:000003">
    <property type="entry name" value="Protein CBG25708"/>
    <property type="match status" value="1"/>
</dbReference>
<evidence type="ECO:0000256" key="1">
    <source>
        <dbReference type="SAM" id="MobiDB-lite"/>
    </source>
</evidence>
<accession>A0A2G8KUB2</accession>
<dbReference type="PANTHER" id="PTHR37984">
    <property type="entry name" value="PROTEIN CBG26694"/>
    <property type="match status" value="1"/>
</dbReference>
<dbReference type="FunFam" id="3.30.420.10:FF:000063">
    <property type="entry name" value="Retrovirus-related Pol polyprotein from transposon 297-like Protein"/>
    <property type="match status" value="1"/>
</dbReference>
<dbReference type="GO" id="GO:0015074">
    <property type="term" value="P:DNA integration"/>
    <property type="evidence" value="ECO:0007669"/>
    <property type="project" value="InterPro"/>
</dbReference>
<comment type="caution">
    <text evidence="3">The sequence shown here is derived from an EMBL/GenBank/DDBJ whole genome shotgun (WGS) entry which is preliminary data.</text>
</comment>
<dbReference type="Proteomes" id="UP000230750">
    <property type="component" value="Unassembled WGS sequence"/>
</dbReference>
<dbReference type="AlphaFoldDB" id="A0A2G8KUB2"/>
<reference evidence="3 4" key="1">
    <citation type="journal article" date="2017" name="PLoS Biol.">
        <title>The sea cucumber genome provides insights into morphological evolution and visceral regeneration.</title>
        <authorList>
            <person name="Zhang X."/>
            <person name="Sun L."/>
            <person name="Yuan J."/>
            <person name="Sun Y."/>
            <person name="Gao Y."/>
            <person name="Zhang L."/>
            <person name="Li S."/>
            <person name="Dai H."/>
            <person name="Hamel J.F."/>
            <person name="Liu C."/>
            <person name="Yu Y."/>
            <person name="Liu S."/>
            <person name="Lin W."/>
            <person name="Guo K."/>
            <person name="Jin S."/>
            <person name="Xu P."/>
            <person name="Storey K.B."/>
            <person name="Huan P."/>
            <person name="Zhang T."/>
            <person name="Zhou Y."/>
            <person name="Zhang J."/>
            <person name="Lin C."/>
            <person name="Li X."/>
            <person name="Xing L."/>
            <person name="Huo D."/>
            <person name="Sun M."/>
            <person name="Wang L."/>
            <person name="Mercier A."/>
            <person name="Li F."/>
            <person name="Yang H."/>
            <person name="Xiang J."/>
        </authorList>
    </citation>
    <scope>NUCLEOTIDE SEQUENCE [LARGE SCALE GENOMIC DNA]</scope>
    <source>
        <strain evidence="3">Shaxun</strain>
        <tissue evidence="3">Muscle</tissue>
    </source>
</reference>
<dbReference type="Pfam" id="PF17921">
    <property type="entry name" value="Integrase_H2C2"/>
    <property type="match status" value="1"/>
</dbReference>
<protein>
    <recommendedName>
        <fullName evidence="2">Integrase catalytic domain-containing protein</fullName>
    </recommendedName>
</protein>
<sequence length="589" mass="66567">MLIADALSRLSPLEEGPVEKQHVTVNFVQFSDEKITSLHSETKSDPELNVLKDIILNGWPAKRREVPKVIHKYWSLRDELTIENGLIMKGDRIIIPPTMQSEILEKIHTGHQGVVKCQLRAKTCVYWVNINKDIEEMVRVCVHCQEHGNSQASEPLEQPELPTRPWQVIGTDLFYVSGNEYLLLADYYSKFFIVKSIPKGKSTSNTVIDMCKSVFSEYGIPEKLVSDNGSQYSSQSFKDFAKQWNFSHITSSPRYPQSNGFIERQVQIVKNTMVKAKQTNTDVYLALLCLRATPVDSKIPSPAELLLNRKYGHRRLYHPDNPTGRNLHRLRTVPTRKVTVREVDGKVREYNALEEVEIPGFTQEIKQVVLNAFGLSAPLQDQSQMQEEHMESSSSLQLSGDQLVPAISPLTNSDPRVQSKVNQVVPDREGYHEDEDDEGRSISLTEEVREWKQSEQQLFQRATGVPQGSPPPDGESHWSEEHVYFPQATPAGSNFSSGSEEEDGEDEEHQYFPQATPVGSNYSGDPEEEDNEEELPAPFRSSFSFRSSVMSEEEVLQNVRAVSSRISTTAILAMLETSNILAMMPNKGV</sequence>
<name>A0A2G8KUB2_STIJA</name>
<dbReference type="GO" id="GO:0003676">
    <property type="term" value="F:nucleic acid binding"/>
    <property type="evidence" value="ECO:0007669"/>
    <property type="project" value="InterPro"/>
</dbReference>
<feature type="domain" description="Integrase catalytic" evidence="2">
    <location>
        <begin position="161"/>
        <end position="330"/>
    </location>
</feature>
<feature type="compositionally biased region" description="Polar residues" evidence="1">
    <location>
        <begin position="409"/>
        <end position="422"/>
    </location>
</feature>
<feature type="compositionally biased region" description="Acidic residues" evidence="1">
    <location>
        <begin position="499"/>
        <end position="508"/>
    </location>
</feature>